<comment type="caution">
    <text evidence="2">The sequence shown here is derived from an EMBL/GenBank/DDBJ whole genome shotgun (WGS) entry which is preliminary data.</text>
</comment>
<keyword evidence="1" id="KW-0812">Transmembrane</keyword>
<sequence length="188" mass="21357">MPTDKFLLWSLPVALAAFVAGLLAVLRSFDLIRVPVPSEVKSYDYFHLSSNSSTVHLPDTIPLMFDVARYPANGHQTLEVHDLRLMNLTSFADKANQTEEKSSPAFLGYMSVTEVLRQKKRNPGSYPMGDLLLVTEVSFTGFDDESGERELLVLETQRVRRFRLKNVQYDEPTELLFGQVDWISEQTV</sequence>
<gene>
    <name evidence="2" type="ORF">P3T76_015751</name>
</gene>
<keyword evidence="1" id="KW-0472">Membrane</keyword>
<proteinExistence type="predicted"/>
<evidence type="ECO:0000313" key="3">
    <source>
        <dbReference type="Proteomes" id="UP001259832"/>
    </source>
</evidence>
<dbReference type="AlphaFoldDB" id="A0AAD9FZG0"/>
<name>A0AAD9FZG0_9STRA</name>
<keyword evidence="1" id="KW-1133">Transmembrane helix</keyword>
<protein>
    <submittedName>
        <fullName evidence="2">Uncharacterized protein</fullName>
    </submittedName>
</protein>
<dbReference type="Proteomes" id="UP001259832">
    <property type="component" value="Unassembled WGS sequence"/>
</dbReference>
<keyword evidence="3" id="KW-1185">Reference proteome</keyword>
<dbReference type="EMBL" id="JASMQC010000057">
    <property type="protein sequence ID" value="KAK1928813.1"/>
    <property type="molecule type" value="Genomic_DNA"/>
</dbReference>
<evidence type="ECO:0000256" key="1">
    <source>
        <dbReference type="SAM" id="Phobius"/>
    </source>
</evidence>
<reference evidence="2" key="1">
    <citation type="submission" date="2023-08" db="EMBL/GenBank/DDBJ databases">
        <title>Reference Genome Resource for the Citrus Pathogen Phytophthora citrophthora.</title>
        <authorList>
            <person name="Moller H."/>
            <person name="Coetzee B."/>
            <person name="Rose L.J."/>
            <person name="Van Niekerk J.M."/>
        </authorList>
    </citation>
    <scope>NUCLEOTIDE SEQUENCE</scope>
    <source>
        <strain evidence="2">STE-U-9442</strain>
    </source>
</reference>
<organism evidence="2 3">
    <name type="scientific">Phytophthora citrophthora</name>
    <dbReference type="NCBI Taxonomy" id="4793"/>
    <lineage>
        <taxon>Eukaryota</taxon>
        <taxon>Sar</taxon>
        <taxon>Stramenopiles</taxon>
        <taxon>Oomycota</taxon>
        <taxon>Peronosporomycetes</taxon>
        <taxon>Peronosporales</taxon>
        <taxon>Peronosporaceae</taxon>
        <taxon>Phytophthora</taxon>
    </lineage>
</organism>
<accession>A0AAD9FZG0</accession>
<evidence type="ECO:0000313" key="2">
    <source>
        <dbReference type="EMBL" id="KAK1928813.1"/>
    </source>
</evidence>
<feature type="transmembrane region" description="Helical" evidence="1">
    <location>
        <begin position="6"/>
        <end position="26"/>
    </location>
</feature>